<name>V6Z3M2_STRAG</name>
<comment type="caution">
    <text evidence="2">The sequence shown here is derived from an EMBL/GenBank/DDBJ whole genome shotgun (WGS) entry which is preliminary data.</text>
</comment>
<dbReference type="EMBL" id="ANQC01000092">
    <property type="protein sequence ID" value="ESV54851.1"/>
    <property type="molecule type" value="Genomic_DNA"/>
</dbReference>
<gene>
    <name evidence="2" type="ORF">SAG0136_06320</name>
</gene>
<sequence>MAKKLTWQDAKKKMKKGEDELSKLLDQKEALDIKIKKQEQSNREARADYLTLLASQSTKSDKEIEQWLLQAQSYRKEGDD</sequence>
<reference evidence="2 3" key="1">
    <citation type="submission" date="2013-05" db="EMBL/GenBank/DDBJ databases">
        <authorList>
            <person name="Richards V.P."/>
            <person name="Durkin S.A.S."/>
            <person name="Kim M."/>
            <person name="Pavinski Bitar P.D."/>
            <person name="Stanhope M.J."/>
            <person name="Town C.D."/>
            <person name="Venter J.C."/>
        </authorList>
    </citation>
    <scope>NUCLEOTIDE SEQUENCE [LARGE SCALE GENOMIC DNA]</scope>
    <source>
        <strain evidence="2 3">LMG 14747</strain>
    </source>
</reference>
<protein>
    <submittedName>
        <fullName evidence="2">Uncharacterized protein</fullName>
    </submittedName>
</protein>
<organism evidence="2 3">
    <name type="scientific">Streptococcus agalactiae LMG 14747</name>
    <dbReference type="NCBI Taxonomy" id="1154860"/>
    <lineage>
        <taxon>Bacteria</taxon>
        <taxon>Bacillati</taxon>
        <taxon>Bacillota</taxon>
        <taxon>Bacilli</taxon>
        <taxon>Lactobacillales</taxon>
        <taxon>Streptococcaceae</taxon>
        <taxon>Streptococcus</taxon>
    </lineage>
</organism>
<proteinExistence type="predicted"/>
<dbReference type="Proteomes" id="UP000018482">
    <property type="component" value="Unassembled WGS sequence"/>
</dbReference>
<evidence type="ECO:0000313" key="3">
    <source>
        <dbReference type="Proteomes" id="UP000018482"/>
    </source>
</evidence>
<evidence type="ECO:0000313" key="2">
    <source>
        <dbReference type="EMBL" id="ESV54851.1"/>
    </source>
</evidence>
<dbReference type="AlphaFoldDB" id="V6Z3M2"/>
<accession>V6Z3M2</accession>
<feature type="coiled-coil region" evidence="1">
    <location>
        <begin position="7"/>
        <end position="48"/>
    </location>
</feature>
<keyword evidence="1" id="KW-0175">Coiled coil</keyword>
<evidence type="ECO:0000256" key="1">
    <source>
        <dbReference type="SAM" id="Coils"/>
    </source>
</evidence>